<feature type="compositionally biased region" description="Polar residues" evidence="1">
    <location>
        <begin position="56"/>
        <end position="67"/>
    </location>
</feature>
<comment type="caution">
    <text evidence="2">The sequence shown here is derived from an EMBL/GenBank/DDBJ whole genome shotgun (WGS) entry which is preliminary data.</text>
</comment>
<proteinExistence type="predicted"/>
<dbReference type="EMBL" id="CAUYUJ010011259">
    <property type="protein sequence ID" value="CAK0831445.1"/>
    <property type="molecule type" value="Genomic_DNA"/>
</dbReference>
<reference evidence="2" key="1">
    <citation type="submission" date="2023-10" db="EMBL/GenBank/DDBJ databases">
        <authorList>
            <person name="Chen Y."/>
            <person name="Shah S."/>
            <person name="Dougan E. K."/>
            <person name="Thang M."/>
            <person name="Chan C."/>
        </authorList>
    </citation>
    <scope>NUCLEOTIDE SEQUENCE [LARGE SCALE GENOMIC DNA]</scope>
</reference>
<protein>
    <submittedName>
        <fullName evidence="2">Uncharacterized protein</fullName>
    </submittedName>
</protein>
<evidence type="ECO:0000256" key="1">
    <source>
        <dbReference type="SAM" id="MobiDB-lite"/>
    </source>
</evidence>
<evidence type="ECO:0000313" key="2">
    <source>
        <dbReference type="EMBL" id="CAK0831445.1"/>
    </source>
</evidence>
<accession>A0ABN9SIB0</accession>
<keyword evidence="3" id="KW-1185">Reference proteome</keyword>
<name>A0ABN9SIB0_9DINO</name>
<gene>
    <name evidence="2" type="ORF">PCOR1329_LOCUS29759</name>
</gene>
<organism evidence="2 3">
    <name type="scientific">Prorocentrum cordatum</name>
    <dbReference type="NCBI Taxonomy" id="2364126"/>
    <lineage>
        <taxon>Eukaryota</taxon>
        <taxon>Sar</taxon>
        <taxon>Alveolata</taxon>
        <taxon>Dinophyceae</taxon>
        <taxon>Prorocentrales</taxon>
        <taxon>Prorocentraceae</taxon>
        <taxon>Prorocentrum</taxon>
    </lineage>
</organism>
<feature type="region of interest" description="Disordered" evidence="1">
    <location>
        <begin position="46"/>
        <end position="67"/>
    </location>
</feature>
<dbReference type="Proteomes" id="UP001189429">
    <property type="component" value="Unassembled WGS sequence"/>
</dbReference>
<evidence type="ECO:0000313" key="3">
    <source>
        <dbReference type="Proteomes" id="UP001189429"/>
    </source>
</evidence>
<sequence>MHGISLTRHEWSSAARQILPACDARRCIATMPTTDGVKSVRTRIGSGMSSYRRISESNGQDQSTNRPPTMCLPCSNVPSVEVHARLKAKVVGGAGAQLHAGHVAVPITPTPIPRPAPSHQGTTTGCRTALRGCRE</sequence>